<proteinExistence type="predicted"/>
<dbReference type="PANTHER" id="PTHR31286">
    <property type="entry name" value="GLYCINE-RICH CELL WALL STRUCTURAL PROTEIN 1.8-LIKE"/>
    <property type="match status" value="1"/>
</dbReference>
<gene>
    <name evidence="1" type="ORF">EZV62_018689</name>
</gene>
<keyword evidence="2" id="KW-1185">Reference proteome</keyword>
<protein>
    <submittedName>
        <fullName evidence="1">Uncharacterized protein</fullName>
    </submittedName>
</protein>
<dbReference type="EMBL" id="VAHF01000008">
    <property type="protein sequence ID" value="TXG57376.1"/>
    <property type="molecule type" value="Genomic_DNA"/>
</dbReference>
<name>A0A5C7HM53_9ROSI</name>
<evidence type="ECO:0000313" key="1">
    <source>
        <dbReference type="EMBL" id="TXG57376.1"/>
    </source>
</evidence>
<reference evidence="2" key="1">
    <citation type="journal article" date="2019" name="Gigascience">
        <title>De novo genome assembly of the endangered Acer yangbiense, a plant species with extremely small populations endemic to Yunnan Province, China.</title>
        <authorList>
            <person name="Yang J."/>
            <person name="Wariss H.M."/>
            <person name="Tao L."/>
            <person name="Zhang R."/>
            <person name="Yun Q."/>
            <person name="Hollingsworth P."/>
            <person name="Dao Z."/>
            <person name="Luo G."/>
            <person name="Guo H."/>
            <person name="Ma Y."/>
            <person name="Sun W."/>
        </authorList>
    </citation>
    <scope>NUCLEOTIDE SEQUENCE [LARGE SCALE GENOMIC DNA]</scope>
    <source>
        <strain evidence="2">cv. Malutang</strain>
    </source>
</reference>
<dbReference type="OrthoDB" id="2219495at2759"/>
<dbReference type="AlphaFoldDB" id="A0A5C7HM53"/>
<comment type="caution">
    <text evidence="1">The sequence shown here is derived from an EMBL/GenBank/DDBJ whole genome shotgun (WGS) entry which is preliminary data.</text>
</comment>
<accession>A0A5C7HM53</accession>
<sequence length="181" mass="20341">MDAADIAALCAVMSLKELEGPVRRLEGDLKTDGNQKDRRRVLIGEPWSFDNFLIVLAKPNGKGDILNIPFNKTAFWVQIHNVPLLCMTKQIGSFLGSLIGDVEEIDEGVSGDYDGKFLRVRVIINVDQPLRRILQVDVLGDREESVMLLRYEWLPDHCHRHTHHTITKAGESIASAAIFKP</sequence>
<dbReference type="PANTHER" id="PTHR31286:SF167">
    <property type="entry name" value="OS09G0268800 PROTEIN"/>
    <property type="match status" value="1"/>
</dbReference>
<dbReference type="Proteomes" id="UP000323000">
    <property type="component" value="Chromosome 8"/>
</dbReference>
<evidence type="ECO:0000313" key="2">
    <source>
        <dbReference type="Proteomes" id="UP000323000"/>
    </source>
</evidence>
<organism evidence="1 2">
    <name type="scientific">Acer yangbiense</name>
    <dbReference type="NCBI Taxonomy" id="1000413"/>
    <lineage>
        <taxon>Eukaryota</taxon>
        <taxon>Viridiplantae</taxon>
        <taxon>Streptophyta</taxon>
        <taxon>Embryophyta</taxon>
        <taxon>Tracheophyta</taxon>
        <taxon>Spermatophyta</taxon>
        <taxon>Magnoliopsida</taxon>
        <taxon>eudicotyledons</taxon>
        <taxon>Gunneridae</taxon>
        <taxon>Pentapetalae</taxon>
        <taxon>rosids</taxon>
        <taxon>malvids</taxon>
        <taxon>Sapindales</taxon>
        <taxon>Sapindaceae</taxon>
        <taxon>Hippocastanoideae</taxon>
        <taxon>Acereae</taxon>
        <taxon>Acer</taxon>
    </lineage>
</organism>
<dbReference type="InterPro" id="IPR040256">
    <property type="entry name" value="At4g02000-like"/>
</dbReference>